<sequence length="299" mass="32342">MTIHRAVVARVQPLTPSMTRVTLHGEGLAGFRTTGVGDEYVRIFLPHGPDRTDVSLPRTTEQGGWETPEGQPVAPMRTYTIRAVRPEAGEVDIDFVLHEGGVASGWAAEARPGDVVGVNDPTGLYSPPDDLSWQVLVADQTGLPAAARLLENTPEHVRTRVVLEAPDPSAVLSLREAADSKVTWTYGGNGHGPSRLADLVAAAVPPGTDLAGGYVWVAGETNALRAVRRYLRRELGLPADRFKVVGYWIPNSDTWSERYEALPDAVRSELEALWDNPAPGGEAEDLTIRYEARLSDLGL</sequence>
<dbReference type="Proteomes" id="UP000064183">
    <property type="component" value="Chromosome"/>
</dbReference>
<dbReference type="InterPro" id="IPR017927">
    <property type="entry name" value="FAD-bd_FR_type"/>
</dbReference>
<dbReference type="Pfam" id="PF04954">
    <property type="entry name" value="SIP"/>
    <property type="match status" value="1"/>
</dbReference>
<reference evidence="3 4" key="1">
    <citation type="journal article" date="2012" name="J. Bacteriol.">
        <title>Draft genome sequence of Streptomyces globisporus C-1027, which produces an antitumor antibiotic consisting of a nine-membered enediyne with a chromoprotein.</title>
        <authorList>
            <person name="Wang L."/>
            <person name="Wang S."/>
            <person name="He Q."/>
            <person name="Yu T."/>
            <person name="Li Q."/>
            <person name="Hong B."/>
        </authorList>
    </citation>
    <scope>NUCLEOTIDE SEQUENCE [LARGE SCALE GENOMIC DNA]</scope>
    <source>
        <strain evidence="3 4">C-1027</strain>
    </source>
</reference>
<dbReference type="CDD" id="cd06193">
    <property type="entry name" value="siderophore_interacting"/>
    <property type="match status" value="1"/>
</dbReference>
<organism evidence="3 4">
    <name type="scientific">Streptomyces globisporus C-1027</name>
    <dbReference type="NCBI Taxonomy" id="1172567"/>
    <lineage>
        <taxon>Bacteria</taxon>
        <taxon>Bacillati</taxon>
        <taxon>Actinomycetota</taxon>
        <taxon>Actinomycetes</taxon>
        <taxon>Kitasatosporales</taxon>
        <taxon>Streptomycetaceae</taxon>
        <taxon>Streptomyces</taxon>
    </lineage>
</organism>
<dbReference type="PANTHER" id="PTHR30157:SF0">
    <property type="entry name" value="NADPH-DEPENDENT FERRIC-CHELATE REDUCTASE"/>
    <property type="match status" value="1"/>
</dbReference>
<dbReference type="EMBL" id="CP013738">
    <property type="protein sequence ID" value="ALU98387.1"/>
    <property type="molecule type" value="Genomic_DNA"/>
</dbReference>
<dbReference type="InterPro" id="IPR039261">
    <property type="entry name" value="FNR_nucleotide-bd"/>
</dbReference>
<dbReference type="RefSeq" id="WP_010059192.1">
    <property type="nucleotide sequence ID" value="NZ_CP013738.1"/>
</dbReference>
<dbReference type="InterPro" id="IPR017938">
    <property type="entry name" value="Riboflavin_synthase-like_b-brl"/>
</dbReference>
<dbReference type="InterPro" id="IPR007037">
    <property type="entry name" value="SIP_rossman_dom"/>
</dbReference>
<dbReference type="Gene3D" id="2.40.30.10">
    <property type="entry name" value="Translation factors"/>
    <property type="match status" value="1"/>
</dbReference>
<feature type="domain" description="FAD-binding FR-type" evidence="2">
    <location>
        <begin position="1"/>
        <end position="128"/>
    </location>
</feature>
<feature type="region of interest" description="Disordered" evidence="1">
    <location>
        <begin position="51"/>
        <end position="72"/>
    </location>
</feature>
<name>A0A0U3M9G8_STRGL</name>
<evidence type="ECO:0000313" key="3">
    <source>
        <dbReference type="EMBL" id="ALU98387.1"/>
    </source>
</evidence>
<dbReference type="GeneID" id="27787178"/>
<dbReference type="KEGG" id="sgb:WQO_32590"/>
<dbReference type="InterPro" id="IPR013113">
    <property type="entry name" value="SIP_FAD-bd"/>
</dbReference>
<proteinExistence type="predicted"/>
<dbReference type="STRING" id="1172567.WQO_32590"/>
<dbReference type="SUPFAM" id="SSF63380">
    <property type="entry name" value="Riboflavin synthase domain-like"/>
    <property type="match status" value="1"/>
</dbReference>
<dbReference type="InterPro" id="IPR039374">
    <property type="entry name" value="SIP_fam"/>
</dbReference>
<accession>A0A0U3M9G8</accession>
<dbReference type="PROSITE" id="PS51384">
    <property type="entry name" value="FAD_FR"/>
    <property type="match status" value="1"/>
</dbReference>
<protein>
    <submittedName>
        <fullName evidence="3">Siderophore synthetase</fullName>
    </submittedName>
</protein>
<dbReference type="GO" id="GO:0016491">
    <property type="term" value="F:oxidoreductase activity"/>
    <property type="evidence" value="ECO:0007669"/>
    <property type="project" value="InterPro"/>
</dbReference>
<dbReference type="AlphaFoldDB" id="A0A0U3M9G8"/>
<dbReference type="Pfam" id="PF08021">
    <property type="entry name" value="FAD_binding_9"/>
    <property type="match status" value="1"/>
</dbReference>
<dbReference type="PANTHER" id="PTHR30157">
    <property type="entry name" value="FERRIC REDUCTASE, NADPH-DEPENDENT"/>
    <property type="match status" value="1"/>
</dbReference>
<gene>
    <name evidence="3" type="ORF">WQO_32590</name>
</gene>
<dbReference type="Gene3D" id="3.40.50.80">
    <property type="entry name" value="Nucleotide-binding domain of ferredoxin-NADP reductase (FNR) module"/>
    <property type="match status" value="1"/>
</dbReference>
<evidence type="ECO:0000256" key="1">
    <source>
        <dbReference type="SAM" id="MobiDB-lite"/>
    </source>
</evidence>
<evidence type="ECO:0000313" key="4">
    <source>
        <dbReference type="Proteomes" id="UP000064183"/>
    </source>
</evidence>
<evidence type="ECO:0000259" key="2">
    <source>
        <dbReference type="PROSITE" id="PS51384"/>
    </source>
</evidence>